<evidence type="ECO:0000313" key="3">
    <source>
        <dbReference type="EMBL" id="KIJ91778.1"/>
    </source>
</evidence>
<feature type="region of interest" description="Disordered" evidence="1">
    <location>
        <begin position="973"/>
        <end position="1025"/>
    </location>
</feature>
<dbReference type="HOGENOM" id="CLU_003703_13_0_1"/>
<feature type="compositionally biased region" description="Acidic residues" evidence="1">
    <location>
        <begin position="997"/>
        <end position="1025"/>
    </location>
</feature>
<feature type="compositionally biased region" description="Acidic residues" evidence="1">
    <location>
        <begin position="977"/>
        <end position="988"/>
    </location>
</feature>
<dbReference type="AlphaFoldDB" id="A0A0C9WTT2"/>
<evidence type="ECO:0000313" key="4">
    <source>
        <dbReference type="Proteomes" id="UP000054477"/>
    </source>
</evidence>
<dbReference type="Pfam" id="PF18803">
    <property type="entry name" value="CxC2"/>
    <property type="match status" value="1"/>
</dbReference>
<keyword evidence="4" id="KW-1185">Reference proteome</keyword>
<dbReference type="Pfam" id="PF18758">
    <property type="entry name" value="KDZ"/>
    <property type="match status" value="1"/>
</dbReference>
<dbReference type="STRING" id="1095629.A0A0C9WTT2"/>
<reference evidence="4" key="2">
    <citation type="submission" date="2015-01" db="EMBL/GenBank/DDBJ databases">
        <title>Evolutionary Origins and Diversification of the Mycorrhizal Mutualists.</title>
        <authorList>
            <consortium name="DOE Joint Genome Institute"/>
            <consortium name="Mycorrhizal Genomics Consortium"/>
            <person name="Kohler A."/>
            <person name="Kuo A."/>
            <person name="Nagy L.G."/>
            <person name="Floudas D."/>
            <person name="Copeland A."/>
            <person name="Barry K.W."/>
            <person name="Cichocki N."/>
            <person name="Veneault-Fourrey C."/>
            <person name="LaButti K."/>
            <person name="Lindquist E.A."/>
            <person name="Lipzen A."/>
            <person name="Lundell T."/>
            <person name="Morin E."/>
            <person name="Murat C."/>
            <person name="Riley R."/>
            <person name="Ohm R."/>
            <person name="Sun H."/>
            <person name="Tunlid A."/>
            <person name="Henrissat B."/>
            <person name="Grigoriev I.V."/>
            <person name="Hibbett D.S."/>
            <person name="Martin F."/>
        </authorList>
    </citation>
    <scope>NUCLEOTIDE SEQUENCE [LARGE SCALE GENOMIC DNA]</scope>
    <source>
        <strain evidence="4">LaAM-08-1</strain>
    </source>
</reference>
<dbReference type="EMBL" id="KN838969">
    <property type="protein sequence ID" value="KIJ91778.1"/>
    <property type="molecule type" value="Genomic_DNA"/>
</dbReference>
<gene>
    <name evidence="3" type="ORF">K443DRAFT_135432</name>
</gene>
<feature type="domain" description="CxC2-like cysteine cluster KDZ transposase-associated" evidence="2">
    <location>
        <begin position="142"/>
        <end position="247"/>
    </location>
</feature>
<dbReference type="InterPro" id="IPR040521">
    <property type="entry name" value="KDZ"/>
</dbReference>
<dbReference type="OrthoDB" id="3261436at2759"/>
<protein>
    <recommendedName>
        <fullName evidence="2">CxC2-like cysteine cluster KDZ transposase-associated domain-containing protein</fullName>
    </recommendedName>
</protein>
<name>A0A0C9WTT2_9AGAR</name>
<evidence type="ECO:0000256" key="1">
    <source>
        <dbReference type="SAM" id="MobiDB-lite"/>
    </source>
</evidence>
<proteinExistence type="predicted"/>
<dbReference type="PANTHER" id="PTHR33096">
    <property type="entry name" value="CXC2 DOMAIN-CONTAINING PROTEIN"/>
    <property type="match status" value="1"/>
</dbReference>
<organism evidence="3 4">
    <name type="scientific">Laccaria amethystina LaAM-08-1</name>
    <dbReference type="NCBI Taxonomy" id="1095629"/>
    <lineage>
        <taxon>Eukaryota</taxon>
        <taxon>Fungi</taxon>
        <taxon>Dikarya</taxon>
        <taxon>Basidiomycota</taxon>
        <taxon>Agaricomycotina</taxon>
        <taxon>Agaricomycetes</taxon>
        <taxon>Agaricomycetidae</taxon>
        <taxon>Agaricales</taxon>
        <taxon>Agaricineae</taxon>
        <taxon>Hydnangiaceae</taxon>
        <taxon>Laccaria</taxon>
    </lineage>
</organism>
<accession>A0A0C9WTT2</accession>
<dbReference type="PANTHER" id="PTHR33096:SF1">
    <property type="entry name" value="CXC1-LIKE CYSTEINE CLUSTER ASSOCIATED WITH KDZ TRANSPOSASES DOMAIN-CONTAINING PROTEIN"/>
    <property type="match status" value="1"/>
</dbReference>
<dbReference type="Proteomes" id="UP000054477">
    <property type="component" value="Unassembled WGS sequence"/>
</dbReference>
<dbReference type="InterPro" id="IPR041457">
    <property type="entry name" value="CxC2_KDZ-assoc"/>
</dbReference>
<feature type="region of interest" description="Disordered" evidence="1">
    <location>
        <begin position="836"/>
        <end position="865"/>
    </location>
</feature>
<reference evidence="3 4" key="1">
    <citation type="submission" date="2014-04" db="EMBL/GenBank/DDBJ databases">
        <authorList>
            <consortium name="DOE Joint Genome Institute"/>
            <person name="Kuo A."/>
            <person name="Kohler A."/>
            <person name="Nagy L.G."/>
            <person name="Floudas D."/>
            <person name="Copeland A."/>
            <person name="Barry K.W."/>
            <person name="Cichocki N."/>
            <person name="Veneault-Fourrey C."/>
            <person name="LaButti K."/>
            <person name="Lindquist E.A."/>
            <person name="Lipzen A."/>
            <person name="Lundell T."/>
            <person name="Morin E."/>
            <person name="Murat C."/>
            <person name="Sun H."/>
            <person name="Tunlid A."/>
            <person name="Henrissat B."/>
            <person name="Grigoriev I.V."/>
            <person name="Hibbett D.S."/>
            <person name="Martin F."/>
            <person name="Nordberg H.P."/>
            <person name="Cantor M.N."/>
            <person name="Hua S.X."/>
        </authorList>
    </citation>
    <scope>NUCLEOTIDE SEQUENCE [LARGE SCALE GENOMIC DNA]</scope>
    <source>
        <strain evidence="3 4">LaAM-08-1</strain>
    </source>
</reference>
<sequence length="1025" mass="115359">MGEMMWLADDNEFGLDPGSEWYEEAMEGDVMEDRGPPEVKKNKKKARSRLSKRLHLVWKERHRTEYLDKFIRWEGRGDFRQERVCPDCVAHGVASPGTPDHRCSDCCLPDLVCASCCVRRHRCLPLHHIEKWGGHYFIKTNLKILGLRYWLNHTRSMCTNTEPCHKDLRILHTNGIHDVAFDYCGCLRAVPKHIQLLRRGLYPASQKFPKTCASFALLQLLHLLALTTKGSTYDFYQMLEKLTSNTGLNVPTSRYRPLLWMVLQFRHLKMLKRGGVGHDPAGVEEVGEGALGLSCPHCPCPGINLPEGWERAPESLKFLYFLTYSMDANFHLKNQLVSSFSSDPGLGIGMAYMVPREGYDSYVLSRASDADISTCVGFQALAKANSKFSKGLRFTGVGAVSCACSEMVLPTCVGNLQKGERYANMDYIFGRAICDVSPNIPAVVSYDIACQWFVNLQKRMDDHWPTDLLPAFPLNMRPQIPAFHEPGHGQVGHQEYSFKLSWGMGLTDGEGCERIWAANNALGNATKMQGPGSRQDIIDDHLSFWNWLKYCGIELAAKWMKLYEDWDRATYPKQAENPFITCGLYDQITCPSIKILFFHTEAEIRKELAAEEESLLTGGAPALHSTSMSSFMVLALDLEDSQQRLCELEKSRESGGTPGQAASLTELHNWLQMEQERTNAKTLRAGHFQPPPASNHPEHVDLWLPSSLSPMSCVSVSSARLIAIEEKLRTTQCGDALESLRHILRVKSRMVLFKNKNFRGQRDGMRSRSVIDWVHACARAAAAKYRYARLAKLSLSGPGAWESALRVFLDSDICAYGDPEKMCVSVGRRGTLEHGSEEVEESGVSNAQAQEIDLRPEVRTQRNGTGDTHHTLSWIWQVEGFATSGEDVGADILCLEWAKSRARANSAEEEVLLVREEMRRMLEFLNSKARWWEEIGKLRTPSDKDCLEGLQAYSMEQAALHKQLHTSFKGIWRQPLEDTEDEEGEVVDGEGGRGIDGDDDEDAEDDSEEGDDEEDGDVPNDNDDN</sequence>
<evidence type="ECO:0000259" key="2">
    <source>
        <dbReference type="Pfam" id="PF18803"/>
    </source>
</evidence>